<organism evidence="2 3">
    <name type="scientific">Psylliodes chrysocephalus</name>
    <dbReference type="NCBI Taxonomy" id="3402493"/>
    <lineage>
        <taxon>Eukaryota</taxon>
        <taxon>Metazoa</taxon>
        <taxon>Ecdysozoa</taxon>
        <taxon>Arthropoda</taxon>
        <taxon>Hexapoda</taxon>
        <taxon>Insecta</taxon>
        <taxon>Pterygota</taxon>
        <taxon>Neoptera</taxon>
        <taxon>Endopterygota</taxon>
        <taxon>Coleoptera</taxon>
        <taxon>Polyphaga</taxon>
        <taxon>Cucujiformia</taxon>
        <taxon>Chrysomeloidea</taxon>
        <taxon>Chrysomelidae</taxon>
        <taxon>Galerucinae</taxon>
        <taxon>Alticini</taxon>
        <taxon>Psylliodes</taxon>
    </lineage>
</organism>
<keyword evidence="3" id="KW-1185">Reference proteome</keyword>
<feature type="region of interest" description="Disordered" evidence="1">
    <location>
        <begin position="1"/>
        <end position="36"/>
    </location>
</feature>
<feature type="region of interest" description="Disordered" evidence="1">
    <location>
        <begin position="57"/>
        <end position="80"/>
    </location>
</feature>
<dbReference type="AlphaFoldDB" id="A0A9P0GGI7"/>
<feature type="compositionally biased region" description="Polar residues" evidence="1">
    <location>
        <begin position="20"/>
        <end position="36"/>
    </location>
</feature>
<feature type="compositionally biased region" description="Basic and acidic residues" evidence="1">
    <location>
        <begin position="1"/>
        <end position="15"/>
    </location>
</feature>
<protein>
    <submittedName>
        <fullName evidence="2">Uncharacterized protein</fullName>
    </submittedName>
</protein>
<dbReference type="EMBL" id="OV651815">
    <property type="protein sequence ID" value="CAH1108980.1"/>
    <property type="molecule type" value="Genomic_DNA"/>
</dbReference>
<evidence type="ECO:0000256" key="1">
    <source>
        <dbReference type="SAM" id="MobiDB-lite"/>
    </source>
</evidence>
<evidence type="ECO:0000313" key="3">
    <source>
        <dbReference type="Proteomes" id="UP001153636"/>
    </source>
</evidence>
<reference evidence="2" key="1">
    <citation type="submission" date="2022-01" db="EMBL/GenBank/DDBJ databases">
        <authorList>
            <person name="King R."/>
        </authorList>
    </citation>
    <scope>NUCLEOTIDE SEQUENCE</scope>
</reference>
<evidence type="ECO:0000313" key="2">
    <source>
        <dbReference type="EMBL" id="CAH1108980.1"/>
    </source>
</evidence>
<sequence length="115" mass="12379">MASTDKEKNSLKTEMADMDYTSNEADRTSSMSNPQKKTICSDLQQCLPTPDLPNCSAVTSESGTIPHTPSSITIGDGSNTPHHEQTYGNFSVVAQPPLGDTIEDTITLAEFTILK</sequence>
<proteinExistence type="predicted"/>
<name>A0A9P0GGI7_9CUCU</name>
<gene>
    <name evidence="2" type="ORF">PSYICH_LOCUS8631</name>
</gene>
<dbReference type="Proteomes" id="UP001153636">
    <property type="component" value="Chromosome 3"/>
</dbReference>
<accession>A0A9P0GGI7</accession>